<keyword evidence="2" id="KW-1185">Reference proteome</keyword>
<reference evidence="2" key="1">
    <citation type="submission" date="2021-05" db="EMBL/GenBank/DDBJ databases">
        <title>Direct Submission.</title>
        <authorList>
            <person name="Li K."/>
            <person name="Gao J."/>
        </authorList>
    </citation>
    <scope>NUCLEOTIDE SEQUENCE [LARGE SCALE GENOMIC DNA]</scope>
    <source>
        <strain evidence="2">Mg02</strain>
        <plasmid evidence="2">unnamed4</plasmid>
    </source>
</reference>
<protein>
    <recommendedName>
        <fullName evidence="3">DUF222 domain-containing protein</fullName>
    </recommendedName>
</protein>
<gene>
    <name evidence="1" type="ORF">KGD84_32480</name>
</gene>
<name>A0A975KTX5_9ACTN</name>
<keyword evidence="1" id="KW-0614">Plasmid</keyword>
<accession>A0A975KTX5</accession>
<evidence type="ECO:0000313" key="1">
    <source>
        <dbReference type="EMBL" id="QUX26417.1"/>
    </source>
</evidence>
<sequence length="118" mass="12992">MMTDTTAPRARRALDELDRLAAEPECDPAVYDAAHVLAALCTAADRVGGEDTHVLHWLNRTRTLTAPRKILGKLRTDVRGRRSSRPLAAHLVAYESGSAQARRTICDIITTMIERAEA</sequence>
<proteinExistence type="predicted"/>
<geneLocation type="plasmid" evidence="1 2">
    <name>unnamed4</name>
</geneLocation>
<dbReference type="RefSeq" id="WP_220565996.1">
    <property type="nucleotide sequence ID" value="NZ_CP074136.1"/>
</dbReference>
<dbReference type="Proteomes" id="UP000676079">
    <property type="component" value="Plasmid unnamed4"/>
</dbReference>
<organism evidence="1 2">
    <name type="scientific">Nocardiopsis changdeensis</name>
    <dbReference type="NCBI Taxonomy" id="2831969"/>
    <lineage>
        <taxon>Bacteria</taxon>
        <taxon>Bacillati</taxon>
        <taxon>Actinomycetota</taxon>
        <taxon>Actinomycetes</taxon>
        <taxon>Streptosporangiales</taxon>
        <taxon>Nocardiopsidaceae</taxon>
        <taxon>Nocardiopsis</taxon>
    </lineage>
</organism>
<evidence type="ECO:0000313" key="2">
    <source>
        <dbReference type="Proteomes" id="UP000676079"/>
    </source>
</evidence>
<dbReference type="EMBL" id="CP074136">
    <property type="protein sequence ID" value="QUX26417.1"/>
    <property type="molecule type" value="Genomic_DNA"/>
</dbReference>
<evidence type="ECO:0008006" key="3">
    <source>
        <dbReference type="Google" id="ProtNLM"/>
    </source>
</evidence>